<dbReference type="AlphaFoldDB" id="A0AAV8QTF7"/>
<evidence type="ECO:0000256" key="4">
    <source>
        <dbReference type="ARBA" id="ARBA00022494"/>
    </source>
</evidence>
<evidence type="ECO:0000256" key="2">
    <source>
        <dbReference type="ARBA" id="ARBA00004334"/>
    </source>
</evidence>
<evidence type="ECO:0000256" key="1">
    <source>
        <dbReference type="ARBA" id="ARBA00003803"/>
    </source>
</evidence>
<keyword evidence="14" id="KW-1185">Reference proteome</keyword>
<comment type="subcellular location">
    <subcellularLocation>
        <location evidence="2 11">Plastid</location>
        <location evidence="2 11">Chloroplast thylakoid membrane</location>
    </subcellularLocation>
</comment>
<dbReference type="GO" id="GO:0009523">
    <property type="term" value="C:photosystem II"/>
    <property type="evidence" value="ECO:0007669"/>
    <property type="project" value="UniProtKB-KW"/>
</dbReference>
<dbReference type="InterPro" id="IPR022796">
    <property type="entry name" value="Chloroa_b-bind"/>
</dbReference>
<proteinExistence type="inferred from homology"/>
<dbReference type="Proteomes" id="UP001222027">
    <property type="component" value="Unassembled WGS sequence"/>
</dbReference>
<dbReference type="GO" id="GO:0009765">
    <property type="term" value="P:photosynthesis, light harvesting"/>
    <property type="evidence" value="ECO:0007669"/>
    <property type="project" value="InterPro"/>
</dbReference>
<gene>
    <name evidence="13" type="ORF">OPV22_022852</name>
</gene>
<comment type="caution">
    <text evidence="13">The sequence shown here is derived from an EMBL/GenBank/DDBJ whole genome shotgun (WGS) entry which is preliminary data.</text>
</comment>
<dbReference type="GO" id="GO:0009522">
    <property type="term" value="C:photosystem I"/>
    <property type="evidence" value="ECO:0007669"/>
    <property type="project" value="UniProtKB-KW"/>
</dbReference>
<dbReference type="EMBL" id="JAQQAF010000006">
    <property type="protein sequence ID" value="KAJ8479125.1"/>
    <property type="molecule type" value="Genomic_DNA"/>
</dbReference>
<evidence type="ECO:0000313" key="13">
    <source>
        <dbReference type="EMBL" id="KAJ8479125.1"/>
    </source>
</evidence>
<keyword evidence="11" id="KW-0603">Photosystem I</keyword>
<name>A0AAV8QTF7_ENSVE</name>
<dbReference type="InterPro" id="IPR001344">
    <property type="entry name" value="Chloro_AB-bd_pln"/>
</dbReference>
<organism evidence="13 14">
    <name type="scientific">Ensete ventricosum</name>
    <name type="common">Abyssinian banana</name>
    <name type="synonym">Musa ensete</name>
    <dbReference type="NCBI Taxonomy" id="4639"/>
    <lineage>
        <taxon>Eukaryota</taxon>
        <taxon>Viridiplantae</taxon>
        <taxon>Streptophyta</taxon>
        <taxon>Embryophyta</taxon>
        <taxon>Tracheophyta</taxon>
        <taxon>Spermatophyta</taxon>
        <taxon>Magnoliopsida</taxon>
        <taxon>Liliopsida</taxon>
        <taxon>Zingiberales</taxon>
        <taxon>Musaceae</taxon>
        <taxon>Ensete</taxon>
    </lineage>
</organism>
<accession>A0AAV8QTF7</accession>
<comment type="similarity">
    <text evidence="11">Belongs to the light-harvesting chlorophyll a/b-binding (LHC) protein family.</text>
</comment>
<dbReference type="Gene3D" id="1.10.3460.10">
    <property type="entry name" value="Chlorophyll a/b binding protein domain"/>
    <property type="match status" value="1"/>
</dbReference>
<dbReference type="GO" id="GO:0016168">
    <property type="term" value="F:chlorophyll binding"/>
    <property type="evidence" value="ECO:0007669"/>
    <property type="project" value="UniProtKB-KW"/>
</dbReference>
<dbReference type="Pfam" id="PF00504">
    <property type="entry name" value="Chloroa_b-bind"/>
    <property type="match status" value="1"/>
</dbReference>
<protein>
    <recommendedName>
        <fullName evidence="11">Chlorophyll a-b binding protein, chloroplastic</fullName>
    </recommendedName>
</protein>
<evidence type="ECO:0000256" key="12">
    <source>
        <dbReference type="SAM" id="MobiDB-lite"/>
    </source>
</evidence>
<feature type="binding site" evidence="10">
    <location>
        <position position="74"/>
    </location>
    <ligand>
        <name>chlorophyll a</name>
        <dbReference type="ChEBI" id="CHEBI:58416"/>
        <label>1</label>
    </ligand>
</feature>
<keyword evidence="4 10" id="KW-0148">Chlorophyll</keyword>
<comment type="function">
    <text evidence="1 11">The light-harvesting complex (LHC) functions as a light receptor, it captures and delivers excitation energy to photosystems with which it is closely associated.</text>
</comment>
<evidence type="ECO:0000256" key="11">
    <source>
        <dbReference type="RuleBase" id="RU363080"/>
    </source>
</evidence>
<evidence type="ECO:0000256" key="9">
    <source>
        <dbReference type="ARBA" id="ARBA00022991"/>
    </source>
</evidence>
<dbReference type="SUPFAM" id="SSF103511">
    <property type="entry name" value="Chlorophyll a-b binding protein"/>
    <property type="match status" value="1"/>
</dbReference>
<feature type="binding site" evidence="10">
    <location>
        <position position="77"/>
    </location>
    <ligand>
        <name>chlorophyll a</name>
        <dbReference type="ChEBI" id="CHEBI:58416"/>
        <label>1</label>
    </ligand>
</feature>
<keyword evidence="5 11" id="KW-0150">Chloroplast</keyword>
<keyword evidence="11" id="KW-0604">Photosystem II</keyword>
<keyword evidence="7 11" id="KW-0934">Plastid</keyword>
<evidence type="ECO:0000256" key="3">
    <source>
        <dbReference type="ARBA" id="ARBA00011769"/>
    </source>
</evidence>
<sequence length="173" mass="18918">MASLPAATAPAFPPSRSQLLFPRPTRSSPSGNGPDRRIFLPEGLLARSKIPEYLTGEVPGDKKPEDFVKYQAYELVHARWAMLAAAGFIIPEAFTKFGEMSLQSSLRSCSSEVQTTSDRSVAGATVTAESPVSPRPTREPSLPLTCRGLRRRLSPVAAWHHSRQIRALSDFGR</sequence>
<evidence type="ECO:0000256" key="8">
    <source>
        <dbReference type="ARBA" id="ARBA00022946"/>
    </source>
</evidence>
<dbReference type="GO" id="GO:0009535">
    <property type="term" value="C:chloroplast thylakoid membrane"/>
    <property type="evidence" value="ECO:0007669"/>
    <property type="project" value="UniProtKB-SubCell"/>
</dbReference>
<reference evidence="13 14" key="1">
    <citation type="submission" date="2022-12" db="EMBL/GenBank/DDBJ databases">
        <title>Chromosome-scale assembly of the Ensete ventricosum genome.</title>
        <authorList>
            <person name="Dussert Y."/>
            <person name="Stocks J."/>
            <person name="Wendawek A."/>
            <person name="Woldeyes F."/>
            <person name="Nichols R.A."/>
            <person name="Borrell J.S."/>
        </authorList>
    </citation>
    <scope>NUCLEOTIDE SEQUENCE [LARGE SCALE GENOMIC DNA]</scope>
    <source>
        <strain evidence="14">cv. Maze</strain>
        <tissue evidence="13">Seeds</tissue>
    </source>
</reference>
<feature type="region of interest" description="Disordered" evidence="12">
    <location>
        <begin position="1"/>
        <end position="38"/>
    </location>
</feature>
<dbReference type="PANTHER" id="PTHR21649">
    <property type="entry name" value="CHLOROPHYLL A/B BINDING PROTEIN"/>
    <property type="match status" value="1"/>
</dbReference>
<keyword evidence="11" id="KW-0793">Thylakoid</keyword>
<keyword evidence="6 11" id="KW-0602">Photosynthesis</keyword>
<feature type="region of interest" description="Disordered" evidence="12">
    <location>
        <begin position="117"/>
        <end position="141"/>
    </location>
</feature>
<keyword evidence="8" id="KW-0809">Transit peptide</keyword>
<evidence type="ECO:0000256" key="10">
    <source>
        <dbReference type="PIRSR" id="PIRSR601344-1"/>
    </source>
</evidence>
<feature type="binding site" description="axial binding residue" evidence="10">
    <location>
        <position position="79"/>
    </location>
    <ligand>
        <name>chlorophyll b</name>
        <dbReference type="ChEBI" id="CHEBI:61721"/>
        <label>1</label>
    </ligand>
    <ligandPart>
        <name>Mg</name>
        <dbReference type="ChEBI" id="CHEBI:25107"/>
    </ligandPart>
</feature>
<keyword evidence="9 11" id="KW-0157">Chromophore</keyword>
<evidence type="ECO:0000256" key="5">
    <source>
        <dbReference type="ARBA" id="ARBA00022528"/>
    </source>
</evidence>
<evidence type="ECO:0000313" key="14">
    <source>
        <dbReference type="Proteomes" id="UP001222027"/>
    </source>
</evidence>
<evidence type="ECO:0000256" key="7">
    <source>
        <dbReference type="ARBA" id="ARBA00022640"/>
    </source>
</evidence>
<comment type="subunit">
    <text evidence="3">The LHC complex consists of chlorophyll a-b binding proteins.</text>
</comment>
<evidence type="ECO:0000256" key="6">
    <source>
        <dbReference type="ARBA" id="ARBA00022531"/>
    </source>
</evidence>